<proteinExistence type="predicted"/>
<gene>
    <name evidence="2" type="ORF">CO704_08090</name>
</gene>
<dbReference type="Proteomes" id="UP000217979">
    <property type="component" value="Chromosome"/>
</dbReference>
<reference evidence="2 3" key="1">
    <citation type="submission" date="2017-09" db="EMBL/GenBank/DDBJ databases">
        <title>FDA dAtabase for Regulatory Grade micrObial Sequences (FDA-ARGOS): Supporting development and validation of Infectious Disease Dx tests.</title>
        <authorList>
            <person name="Minogue T."/>
            <person name="Wolcott M."/>
            <person name="Wasieloski L."/>
            <person name="Aguilar W."/>
            <person name="Moore D."/>
            <person name="Tallon L."/>
            <person name="Sadzewicz L."/>
            <person name="Ott S."/>
            <person name="Zhao X."/>
            <person name="Nagaraj S."/>
            <person name="Vavikolanu K."/>
            <person name="Aluvathingal J."/>
            <person name="Nadendla S."/>
            <person name="Sichtig H."/>
        </authorList>
    </citation>
    <scope>NUCLEOTIDE SEQUENCE [LARGE SCALE GENOMIC DNA]</scope>
    <source>
        <strain evidence="2 3">FDAARGOS_392</strain>
    </source>
</reference>
<name>A0A291E4Z6_9ENTR</name>
<accession>A0A291E4Z6</accession>
<evidence type="ECO:0008006" key="4">
    <source>
        <dbReference type="Google" id="ProtNLM"/>
    </source>
</evidence>
<organism evidence="2 3">
    <name type="scientific">Cedecea neteri</name>
    <dbReference type="NCBI Taxonomy" id="158822"/>
    <lineage>
        <taxon>Bacteria</taxon>
        <taxon>Pseudomonadati</taxon>
        <taxon>Pseudomonadota</taxon>
        <taxon>Gammaproteobacteria</taxon>
        <taxon>Enterobacterales</taxon>
        <taxon>Enterobacteriaceae</taxon>
        <taxon>Cedecea</taxon>
    </lineage>
</organism>
<dbReference type="AlphaFoldDB" id="A0A291E4Z6"/>
<evidence type="ECO:0000313" key="3">
    <source>
        <dbReference type="Proteomes" id="UP000217979"/>
    </source>
</evidence>
<evidence type="ECO:0000313" key="2">
    <source>
        <dbReference type="EMBL" id="ATF95154.1"/>
    </source>
</evidence>
<dbReference type="EMBL" id="CP023525">
    <property type="protein sequence ID" value="ATF95154.1"/>
    <property type="molecule type" value="Genomic_DNA"/>
</dbReference>
<protein>
    <recommendedName>
        <fullName evidence="4">Restriction endonuclease type IV Mrr domain-containing protein</fullName>
    </recommendedName>
</protein>
<sequence>MSEQISFPDLRGWEDSQQMILSANKSVQELRIYISKQKEKSQNEREKKEYRDRSKKEREEVKRSETDLLKLRSEFENLHKDIGTQNGGYAFEEWFFRLTDFCEIISRKPYKTNGRQVDGALTVEGTTYIVELKFQKTQSDAIDIDTLKAKVNKMADNTMAIMISISGYSSVAIKESSGSRTPLILLDYSHLYLFLSGGMKFDDIISRVRRHSSQTGEAYLPISSFGGY</sequence>
<evidence type="ECO:0000256" key="1">
    <source>
        <dbReference type="SAM" id="MobiDB-lite"/>
    </source>
</evidence>
<feature type="region of interest" description="Disordered" evidence="1">
    <location>
        <begin position="37"/>
        <end position="61"/>
    </location>
</feature>